<keyword evidence="2" id="KW-1185">Reference proteome</keyword>
<dbReference type="RefSeq" id="WP_062155453.1">
    <property type="nucleotide sequence ID" value="NZ_KQ947992.1"/>
</dbReference>
<dbReference type="EMBL" id="LMWJ01000023">
    <property type="protein sequence ID" value="KUM70920.1"/>
    <property type="molecule type" value="Genomic_DNA"/>
</dbReference>
<name>A0A124GXG0_9ACTN</name>
<accession>A0A124GXG0</accession>
<protein>
    <submittedName>
        <fullName evidence="1">Uncharacterized protein</fullName>
    </submittedName>
</protein>
<proteinExistence type="predicted"/>
<comment type="caution">
    <text evidence="1">The sequence shown here is derived from an EMBL/GenBank/DDBJ whole genome shotgun (WGS) entry which is preliminary data.</text>
</comment>
<organism evidence="1 2">
    <name type="scientific">Streptomyces curacoi</name>
    <dbReference type="NCBI Taxonomy" id="146536"/>
    <lineage>
        <taxon>Bacteria</taxon>
        <taxon>Bacillati</taxon>
        <taxon>Actinomycetota</taxon>
        <taxon>Actinomycetes</taxon>
        <taxon>Kitasatosporales</taxon>
        <taxon>Streptomycetaceae</taxon>
        <taxon>Streptomyces</taxon>
    </lineage>
</organism>
<gene>
    <name evidence="1" type="ORF">AQI70_29765</name>
</gene>
<dbReference type="OrthoDB" id="4203495at2"/>
<evidence type="ECO:0000313" key="2">
    <source>
        <dbReference type="Proteomes" id="UP000054024"/>
    </source>
</evidence>
<dbReference type="AlphaFoldDB" id="A0A124GXG0"/>
<sequence length="140" mass="15591">MTESEFDLHPKASPEVIKERQALAERVCRELQRAGLPVYRGDLSGEPHSRPGVDVHVAPFLEGGVYADWRTEAELRDAALDLFSQGIDYSKPPPIVRHHKTVLNHMQAALLGILTSAGFEVEEPDRHGHGSMVHVKGLRR</sequence>
<dbReference type="Proteomes" id="UP000054024">
    <property type="component" value="Unassembled WGS sequence"/>
</dbReference>
<reference evidence="1 2" key="1">
    <citation type="submission" date="2015-10" db="EMBL/GenBank/DDBJ databases">
        <title>Draft genome sequence of Streptomyces curacoi DSM 40107, type strain for the species Streptomyces curacoi.</title>
        <authorList>
            <person name="Ruckert C."/>
            <person name="Winkler A."/>
            <person name="Kalinowski J."/>
            <person name="Kampfer P."/>
            <person name="Glaeser S."/>
        </authorList>
    </citation>
    <scope>NUCLEOTIDE SEQUENCE [LARGE SCALE GENOMIC DNA]</scope>
    <source>
        <strain evidence="1 2">DSM 40107</strain>
    </source>
</reference>
<evidence type="ECO:0000313" key="1">
    <source>
        <dbReference type="EMBL" id="KUM70920.1"/>
    </source>
</evidence>